<feature type="domain" description="Response regulatory" evidence="1">
    <location>
        <begin position="64"/>
        <end position="178"/>
    </location>
</feature>
<dbReference type="InterPro" id="IPR052048">
    <property type="entry name" value="ST_Response_Regulator"/>
</dbReference>
<accession>A0A3B1C8Q5</accession>
<dbReference type="InterPro" id="IPR001789">
    <property type="entry name" value="Sig_transdc_resp-reg_receiver"/>
</dbReference>
<dbReference type="InterPro" id="IPR011006">
    <property type="entry name" value="CheY-like_superfamily"/>
</dbReference>
<reference evidence="2" key="1">
    <citation type="submission" date="2018-06" db="EMBL/GenBank/DDBJ databases">
        <authorList>
            <person name="Zhirakovskaya E."/>
        </authorList>
    </citation>
    <scope>NUCLEOTIDE SEQUENCE</scope>
</reference>
<dbReference type="InterPro" id="IPR033753">
    <property type="entry name" value="GCV_H/Fam206"/>
</dbReference>
<dbReference type="CDD" id="cd06848">
    <property type="entry name" value="GCS_H"/>
    <property type="match status" value="1"/>
</dbReference>
<dbReference type="SMART" id="SM00448">
    <property type="entry name" value="REC"/>
    <property type="match status" value="1"/>
</dbReference>
<dbReference type="Gene3D" id="3.40.50.2300">
    <property type="match status" value="1"/>
</dbReference>
<dbReference type="SUPFAM" id="SSF51230">
    <property type="entry name" value="Single hybrid motif"/>
    <property type="match status" value="1"/>
</dbReference>
<dbReference type="GO" id="GO:0000160">
    <property type="term" value="P:phosphorelay signal transduction system"/>
    <property type="evidence" value="ECO:0007669"/>
    <property type="project" value="InterPro"/>
</dbReference>
<organism evidence="2">
    <name type="scientific">hydrothermal vent metagenome</name>
    <dbReference type="NCBI Taxonomy" id="652676"/>
    <lineage>
        <taxon>unclassified sequences</taxon>
        <taxon>metagenomes</taxon>
        <taxon>ecological metagenomes</taxon>
    </lineage>
</organism>
<evidence type="ECO:0000259" key="1">
    <source>
        <dbReference type="PROSITE" id="PS50110"/>
    </source>
</evidence>
<dbReference type="InterPro" id="IPR011053">
    <property type="entry name" value="Single_hybrid_motif"/>
</dbReference>
<protein>
    <submittedName>
        <fullName evidence="2">Sigma-54 dependent DNA-binding response regulator</fullName>
    </submittedName>
</protein>
<dbReference type="PANTHER" id="PTHR43228">
    <property type="entry name" value="TWO-COMPONENT RESPONSE REGULATOR"/>
    <property type="match status" value="1"/>
</dbReference>
<dbReference type="PROSITE" id="PS50110">
    <property type="entry name" value="RESPONSE_REGULATORY"/>
    <property type="match status" value="1"/>
</dbReference>
<dbReference type="SUPFAM" id="SSF52172">
    <property type="entry name" value="CheY-like"/>
    <property type="match status" value="1"/>
</dbReference>
<sequence>MALFIVALIVFIIVDIAIRVIAKNVHEKKLVKEREEALQVSLNLDYTSESKTLKRVEVEEPKARILCVDDEPVILDSFRKILVLDGYCVDTVETGQEALGLIQKHSYDFVFTDLKMPAMDGVEVTKAVKHIRPDIDVVIITGYATVQTAVECMKFGAMDYVEKPFTEDELLEFTNKLLIKREEKIKQTIKPSVNITNVENILGAKSAGFSIPGGVFISNNHCWISINQEGRAQVGIDDFAMKLIGKVNAIEPPNLGMKVNKGEILFTAKVNGRSVQFKSPISGKVVRVNSQLFEDLSVLEYSSYHKNWVCIIDSDELDSELADLKIGKAAVNFYQEELEKLKTLHNKTRSGKETKDYKPEGYIEIGEMRNADDITWERYVEEFF</sequence>
<dbReference type="Gene3D" id="2.40.50.100">
    <property type="match status" value="1"/>
</dbReference>
<dbReference type="EMBL" id="UOGD01000004">
    <property type="protein sequence ID" value="VAX15055.1"/>
    <property type="molecule type" value="Genomic_DNA"/>
</dbReference>
<dbReference type="GO" id="GO:0003677">
    <property type="term" value="F:DNA binding"/>
    <property type="evidence" value="ECO:0007669"/>
    <property type="project" value="UniProtKB-KW"/>
</dbReference>
<proteinExistence type="predicted"/>
<dbReference type="AlphaFoldDB" id="A0A3B1C8Q5"/>
<dbReference type="Pfam" id="PF01597">
    <property type="entry name" value="GCV_H"/>
    <property type="match status" value="1"/>
</dbReference>
<keyword evidence="2" id="KW-0238">DNA-binding</keyword>
<dbReference type="PANTHER" id="PTHR43228:SF1">
    <property type="entry name" value="TWO-COMPONENT RESPONSE REGULATOR ARR22"/>
    <property type="match status" value="1"/>
</dbReference>
<gene>
    <name evidence="2" type="ORF">MNBD_IGNAVI01-1249</name>
</gene>
<name>A0A3B1C8Q5_9ZZZZ</name>
<evidence type="ECO:0000313" key="2">
    <source>
        <dbReference type="EMBL" id="VAX15055.1"/>
    </source>
</evidence>
<dbReference type="Pfam" id="PF00072">
    <property type="entry name" value="Response_reg"/>
    <property type="match status" value="1"/>
</dbReference>